<sequence>MFDFAQQIRDFDYNGLLPTAVDAENYALVLTIGVARMLAGGVAAAVLTYAGILLLAWVGFWDVQRHEDVDLEEKVMTWKQVDVSKKEKNSDFTGPRLECPVDMSRFEMSNFIMDPKDKPLLHMLMAMVSILVPMAALVYILFIHANFYVACAYGFGVFQFVRINFFMHGMLHFRHFTSHRPLFQSRLLRLLPSIFLDPIMGIPPLVFLLHHPLMHHLQNNGPYDISSTEQYDRDSWFALANYWFRFQIGAYIELPYYAARTGKCAWFFATVTVIGGFFFLLQHMAERYSGWATFCVFGMPWLLDHATDAVRNWCQHVFVAQQSHVPMETFFERNCALAYNLVDSLENRTQYNEGYHVIHHAFPKCHWSENPDTFYKKVEELSRYEKDLWLLTFINSSIWEVWCHVASNKLPQLVKNHFVHIPTAARPDPPTIGEVVKELKARLHRVDQVAEKVDSQVALMTP</sequence>
<keyword evidence="1" id="KW-0472">Membrane</keyword>
<evidence type="ECO:0000313" key="3">
    <source>
        <dbReference type="EMBL" id="CAJ1392309.1"/>
    </source>
</evidence>
<feature type="transmembrane region" description="Helical" evidence="1">
    <location>
        <begin position="120"/>
        <end position="141"/>
    </location>
</feature>
<keyword evidence="1" id="KW-0812">Transmembrane</keyword>
<feature type="transmembrane region" description="Helical" evidence="1">
    <location>
        <begin position="265"/>
        <end position="281"/>
    </location>
</feature>
<organism evidence="3 4">
    <name type="scientific">Effrenium voratum</name>
    <dbReference type="NCBI Taxonomy" id="2562239"/>
    <lineage>
        <taxon>Eukaryota</taxon>
        <taxon>Sar</taxon>
        <taxon>Alveolata</taxon>
        <taxon>Dinophyceae</taxon>
        <taxon>Suessiales</taxon>
        <taxon>Symbiodiniaceae</taxon>
        <taxon>Effrenium</taxon>
    </lineage>
</organism>
<feature type="transmembrane region" description="Helical" evidence="1">
    <location>
        <begin position="187"/>
        <end position="209"/>
    </location>
</feature>
<dbReference type="Pfam" id="PF00487">
    <property type="entry name" value="FA_desaturase"/>
    <property type="match status" value="1"/>
</dbReference>
<dbReference type="EMBL" id="CAUJNA010002313">
    <property type="protein sequence ID" value="CAJ1392309.1"/>
    <property type="molecule type" value="Genomic_DNA"/>
</dbReference>
<dbReference type="Proteomes" id="UP001178507">
    <property type="component" value="Unassembled WGS sequence"/>
</dbReference>
<keyword evidence="4" id="KW-1185">Reference proteome</keyword>
<keyword evidence="1" id="KW-1133">Transmembrane helix</keyword>
<reference evidence="3" key="1">
    <citation type="submission" date="2023-08" db="EMBL/GenBank/DDBJ databases">
        <authorList>
            <person name="Chen Y."/>
            <person name="Shah S."/>
            <person name="Dougan E. K."/>
            <person name="Thang M."/>
            <person name="Chan C."/>
        </authorList>
    </citation>
    <scope>NUCLEOTIDE SEQUENCE</scope>
</reference>
<protein>
    <recommendedName>
        <fullName evidence="2">Fatty acid desaturase domain-containing protein</fullName>
    </recommendedName>
</protein>
<proteinExistence type="predicted"/>
<evidence type="ECO:0000313" key="4">
    <source>
        <dbReference type="Proteomes" id="UP001178507"/>
    </source>
</evidence>
<dbReference type="GO" id="GO:0006629">
    <property type="term" value="P:lipid metabolic process"/>
    <property type="evidence" value="ECO:0007669"/>
    <property type="project" value="InterPro"/>
</dbReference>
<comment type="caution">
    <text evidence="3">The sequence shown here is derived from an EMBL/GenBank/DDBJ whole genome shotgun (WGS) entry which is preliminary data.</text>
</comment>
<dbReference type="PANTHER" id="PTHR36459:SF1">
    <property type="entry name" value="FATTY ACID DESATURASE DOMAIN-CONTAINING PROTEIN-RELATED"/>
    <property type="match status" value="1"/>
</dbReference>
<evidence type="ECO:0000259" key="2">
    <source>
        <dbReference type="Pfam" id="PF00487"/>
    </source>
</evidence>
<evidence type="ECO:0000256" key="1">
    <source>
        <dbReference type="SAM" id="Phobius"/>
    </source>
</evidence>
<dbReference type="AlphaFoldDB" id="A0AA36IR19"/>
<accession>A0AA36IR19</accession>
<gene>
    <name evidence="3" type="ORF">EVOR1521_LOCUS17438</name>
</gene>
<feature type="transmembrane region" description="Helical" evidence="1">
    <location>
        <begin position="26"/>
        <end position="58"/>
    </location>
</feature>
<feature type="domain" description="Fatty acid desaturase" evidence="2">
    <location>
        <begin position="151"/>
        <end position="379"/>
    </location>
</feature>
<dbReference type="PANTHER" id="PTHR36459">
    <property type="entry name" value="ORF"/>
    <property type="match status" value="1"/>
</dbReference>
<name>A0AA36IR19_9DINO</name>
<dbReference type="InterPro" id="IPR005804">
    <property type="entry name" value="FA_desaturase_dom"/>
</dbReference>
<feature type="transmembrane region" description="Helical" evidence="1">
    <location>
        <begin position="147"/>
        <end position="166"/>
    </location>
</feature>